<reference evidence="5" key="1">
    <citation type="submission" date="2020-11" db="EMBL/GenBank/DDBJ databases">
        <authorList>
            <person name="Tran Van P."/>
        </authorList>
    </citation>
    <scope>NUCLEOTIDE SEQUENCE</scope>
</reference>
<evidence type="ECO:0000313" key="5">
    <source>
        <dbReference type="EMBL" id="CAD7428398.1"/>
    </source>
</evidence>
<dbReference type="PANTHER" id="PTHR43270:SF4">
    <property type="entry name" value="CARNOSINE DIPEPTIDASE 2, ISOFORM A"/>
    <property type="match status" value="1"/>
</dbReference>
<evidence type="ECO:0000256" key="2">
    <source>
        <dbReference type="ARBA" id="ARBA00022723"/>
    </source>
</evidence>
<evidence type="ECO:0000256" key="1">
    <source>
        <dbReference type="ARBA" id="ARBA00022670"/>
    </source>
</evidence>
<dbReference type="Gene3D" id="3.30.70.360">
    <property type="match status" value="1"/>
</dbReference>
<dbReference type="SUPFAM" id="SSF53187">
    <property type="entry name" value="Zn-dependent exopeptidases"/>
    <property type="match status" value="1"/>
</dbReference>
<keyword evidence="1" id="KW-0645">Protease</keyword>
<dbReference type="GO" id="GO:0046872">
    <property type="term" value="F:metal ion binding"/>
    <property type="evidence" value="ECO:0007669"/>
    <property type="project" value="UniProtKB-KW"/>
</dbReference>
<gene>
    <name evidence="5" type="ORF">TMSB3V08_LOCUS5208</name>
</gene>
<organism evidence="5">
    <name type="scientific">Timema monikensis</name>
    <dbReference type="NCBI Taxonomy" id="170555"/>
    <lineage>
        <taxon>Eukaryota</taxon>
        <taxon>Metazoa</taxon>
        <taxon>Ecdysozoa</taxon>
        <taxon>Arthropoda</taxon>
        <taxon>Hexapoda</taxon>
        <taxon>Insecta</taxon>
        <taxon>Pterygota</taxon>
        <taxon>Neoptera</taxon>
        <taxon>Polyneoptera</taxon>
        <taxon>Phasmatodea</taxon>
        <taxon>Timematodea</taxon>
        <taxon>Timematoidea</taxon>
        <taxon>Timematidae</taxon>
        <taxon>Timema</taxon>
    </lineage>
</organism>
<dbReference type="InterPro" id="IPR011650">
    <property type="entry name" value="Peptidase_M20_dimer"/>
</dbReference>
<keyword evidence="3" id="KW-0378">Hydrolase</keyword>
<dbReference type="EMBL" id="OB793729">
    <property type="protein sequence ID" value="CAD7428398.1"/>
    <property type="molecule type" value="Genomic_DNA"/>
</dbReference>
<dbReference type="Gene3D" id="3.40.630.10">
    <property type="entry name" value="Zn peptidases"/>
    <property type="match status" value="1"/>
</dbReference>
<keyword evidence="2" id="KW-0479">Metal-binding</keyword>
<dbReference type="GO" id="GO:0006508">
    <property type="term" value="P:proteolysis"/>
    <property type="evidence" value="ECO:0007669"/>
    <property type="project" value="UniProtKB-KW"/>
</dbReference>
<evidence type="ECO:0000256" key="3">
    <source>
        <dbReference type="ARBA" id="ARBA00022801"/>
    </source>
</evidence>
<sequence length="500" mass="54265">MYEDKARTEGSTLKEVFGYLDAHLKLVNSREDVSSPPSPRGFGQGGVLRGVEERLKRLGACTELCVVPFGQVLSSLSVVPVGQVLSSLPVVPAGQVLSSLPVVPAGPVLSSLPVVSVGQTYSHLLLAGLGEDPGKVTVLVHSDVDLQPTNRKDVHSHVDLQSTKRKYDDVSLLPWLHVVEAFQAVKQPLPINLKFLVTAAEGTAWEGVEQCLLTSKKRFLSDVRYSCITLDRSPGTRFPSVIYGLRGLCYFTVEVTGADDPSHSDAHSGVYGGVLYEPMGDLLFLLNCLVDERGKILVPGVLDDVVRGEEPPSRDAEPDVEELRSTLAVSRLAHKEDSRRLLLHLAWLPSLTVHAVEGAWSGPGARTTVPLRVKGHFSVRLVPDQTPDKVCLRFTEYLNKVHRHFRRSPNAIRVELTSSARPWVQDPDDPHLGAAQRAVRTVLGGSPILTRGGGSSKMAAVLQRVTVGSLVALPLDLNMGGLKVLAAYLHEVGQLDTNWH</sequence>
<dbReference type="InterPro" id="IPR051458">
    <property type="entry name" value="Cyt/Met_Dipeptidase"/>
</dbReference>
<dbReference type="AlphaFoldDB" id="A0A7R9E779"/>
<evidence type="ECO:0000259" key="4">
    <source>
        <dbReference type="Pfam" id="PF07687"/>
    </source>
</evidence>
<name>A0A7R9E779_9NEOP</name>
<feature type="domain" description="Peptidase M20 dimerisation" evidence="4">
    <location>
        <begin position="243"/>
        <end position="403"/>
    </location>
</feature>
<dbReference type="GO" id="GO:0008233">
    <property type="term" value="F:peptidase activity"/>
    <property type="evidence" value="ECO:0007669"/>
    <property type="project" value="UniProtKB-KW"/>
</dbReference>
<protein>
    <recommendedName>
        <fullName evidence="4">Peptidase M20 dimerisation domain-containing protein</fullName>
    </recommendedName>
</protein>
<proteinExistence type="predicted"/>
<dbReference type="PANTHER" id="PTHR43270">
    <property type="entry name" value="BETA-ALA-HIS DIPEPTIDASE"/>
    <property type="match status" value="1"/>
</dbReference>
<accession>A0A7R9E779</accession>
<dbReference type="Pfam" id="PF07687">
    <property type="entry name" value="M20_dimer"/>
    <property type="match status" value="1"/>
</dbReference>